<dbReference type="AlphaFoldDB" id="A0AAU9W1L0"/>
<feature type="transmembrane region" description="Helical" evidence="10">
    <location>
        <begin position="159"/>
        <end position="180"/>
    </location>
</feature>
<protein>
    <recommendedName>
        <fullName evidence="11">G-protein coupled receptors family 1 profile domain-containing protein</fullName>
    </recommendedName>
</protein>
<dbReference type="Pfam" id="PF00001">
    <property type="entry name" value="7tm_1"/>
    <property type="match status" value="1"/>
</dbReference>
<evidence type="ECO:0000256" key="6">
    <source>
        <dbReference type="ARBA" id="ARBA00023136"/>
    </source>
</evidence>
<feature type="transmembrane region" description="Helical" evidence="10">
    <location>
        <begin position="234"/>
        <end position="259"/>
    </location>
</feature>
<dbReference type="PANTHER" id="PTHR24246:SF27">
    <property type="entry name" value="ADENOSINE RECEPTOR, ISOFORM A"/>
    <property type="match status" value="1"/>
</dbReference>
<dbReference type="PROSITE" id="PS50262">
    <property type="entry name" value="G_PROTEIN_RECEP_F1_2"/>
    <property type="match status" value="1"/>
</dbReference>
<gene>
    <name evidence="12" type="ORF">PMEA_00028822</name>
</gene>
<evidence type="ECO:0000256" key="1">
    <source>
        <dbReference type="ARBA" id="ARBA00004651"/>
    </source>
</evidence>
<keyword evidence="6 10" id="KW-0472">Membrane</keyword>
<evidence type="ECO:0000256" key="4">
    <source>
        <dbReference type="ARBA" id="ARBA00022989"/>
    </source>
</evidence>
<evidence type="ECO:0000256" key="2">
    <source>
        <dbReference type="ARBA" id="ARBA00022475"/>
    </source>
</evidence>
<evidence type="ECO:0000313" key="12">
    <source>
        <dbReference type="EMBL" id="CAH3042436.1"/>
    </source>
</evidence>
<feature type="domain" description="G-protein coupled receptors family 1 profile" evidence="11">
    <location>
        <begin position="24"/>
        <end position="257"/>
    </location>
</feature>
<evidence type="ECO:0000259" key="11">
    <source>
        <dbReference type="PROSITE" id="PS50262"/>
    </source>
</evidence>
<accession>A0AAU9W1L0</accession>
<dbReference type="CDD" id="cd00637">
    <property type="entry name" value="7tm_classA_rhodopsin-like"/>
    <property type="match status" value="1"/>
</dbReference>
<keyword evidence="3 10" id="KW-0812">Transmembrane</keyword>
<dbReference type="PRINTS" id="PR00237">
    <property type="entry name" value="GPCRRHODOPSN"/>
</dbReference>
<feature type="transmembrane region" description="Helical" evidence="10">
    <location>
        <begin position="12"/>
        <end position="32"/>
    </location>
</feature>
<keyword evidence="5" id="KW-0297">G-protein coupled receptor</keyword>
<organism evidence="12 13">
    <name type="scientific">Pocillopora meandrina</name>
    <dbReference type="NCBI Taxonomy" id="46732"/>
    <lineage>
        <taxon>Eukaryota</taxon>
        <taxon>Metazoa</taxon>
        <taxon>Cnidaria</taxon>
        <taxon>Anthozoa</taxon>
        <taxon>Hexacorallia</taxon>
        <taxon>Scleractinia</taxon>
        <taxon>Astrocoeniina</taxon>
        <taxon>Pocilloporidae</taxon>
        <taxon>Pocillopora</taxon>
    </lineage>
</organism>
<sequence length="273" mass="31102">MLSSHECIAWTTVHIIGCVAIVTLNIITIIVFTKNYSLRKRSIYLLVNLAVVDMLVGLVGTFTVYELGTYCKLWENSLGLLEDYFLRVLRLLYSISSLVNIALISVERLHATARPFRHRFLKRRSYLIAIVSSYLISALFSITSLVIPRIYPFEKSHNVATSLISICIVIIVFSYSLIFIKVKCGSQPRHRTAAGMEGRLTVTLLIVTVVSLMMWLPFIVQSFLWYITKIFSTYPSHLTCFIIFLVGANSLVNPLLYAIRIPEFRRTAKAMFC</sequence>
<dbReference type="EMBL" id="CALNXJ010000006">
    <property type="protein sequence ID" value="CAH3042436.1"/>
    <property type="molecule type" value="Genomic_DNA"/>
</dbReference>
<keyword evidence="2" id="KW-1003">Cell membrane</keyword>
<keyword evidence="7" id="KW-0675">Receptor</keyword>
<evidence type="ECO:0000256" key="10">
    <source>
        <dbReference type="SAM" id="Phobius"/>
    </source>
</evidence>
<dbReference type="SUPFAM" id="SSF81321">
    <property type="entry name" value="Family A G protein-coupled receptor-like"/>
    <property type="match status" value="1"/>
</dbReference>
<feature type="transmembrane region" description="Helical" evidence="10">
    <location>
        <begin position="44"/>
        <end position="64"/>
    </location>
</feature>
<comment type="subcellular location">
    <subcellularLocation>
        <location evidence="1">Cell membrane</location>
        <topology evidence="1">Multi-pass membrane protein</topology>
    </subcellularLocation>
</comment>
<keyword evidence="13" id="KW-1185">Reference proteome</keyword>
<dbReference type="InterPro" id="IPR000276">
    <property type="entry name" value="GPCR_Rhodpsn"/>
</dbReference>
<dbReference type="GO" id="GO:0004930">
    <property type="term" value="F:G protein-coupled receptor activity"/>
    <property type="evidence" value="ECO:0007669"/>
    <property type="project" value="UniProtKB-KW"/>
</dbReference>
<dbReference type="InterPro" id="IPR017452">
    <property type="entry name" value="GPCR_Rhodpsn_7TM"/>
</dbReference>
<proteinExistence type="predicted"/>
<evidence type="ECO:0000256" key="9">
    <source>
        <dbReference type="ARBA" id="ARBA00023224"/>
    </source>
</evidence>
<keyword evidence="4 10" id="KW-1133">Transmembrane helix</keyword>
<evidence type="ECO:0000256" key="3">
    <source>
        <dbReference type="ARBA" id="ARBA00022692"/>
    </source>
</evidence>
<evidence type="ECO:0000256" key="7">
    <source>
        <dbReference type="ARBA" id="ARBA00023170"/>
    </source>
</evidence>
<evidence type="ECO:0000313" key="13">
    <source>
        <dbReference type="Proteomes" id="UP001159428"/>
    </source>
</evidence>
<dbReference type="PANTHER" id="PTHR24246">
    <property type="entry name" value="OLFACTORY RECEPTOR AND ADENOSINE RECEPTOR"/>
    <property type="match status" value="1"/>
</dbReference>
<feature type="transmembrane region" description="Helical" evidence="10">
    <location>
        <begin position="200"/>
        <end position="228"/>
    </location>
</feature>
<feature type="transmembrane region" description="Helical" evidence="10">
    <location>
        <begin position="84"/>
        <end position="106"/>
    </location>
</feature>
<name>A0AAU9W1L0_9CNID</name>
<dbReference type="Proteomes" id="UP001159428">
    <property type="component" value="Unassembled WGS sequence"/>
</dbReference>
<evidence type="ECO:0000256" key="8">
    <source>
        <dbReference type="ARBA" id="ARBA00023180"/>
    </source>
</evidence>
<reference evidence="12 13" key="1">
    <citation type="submission" date="2022-05" db="EMBL/GenBank/DDBJ databases">
        <authorList>
            <consortium name="Genoscope - CEA"/>
            <person name="William W."/>
        </authorList>
    </citation>
    <scope>NUCLEOTIDE SEQUENCE [LARGE SCALE GENOMIC DNA]</scope>
</reference>
<dbReference type="GO" id="GO:0005886">
    <property type="term" value="C:plasma membrane"/>
    <property type="evidence" value="ECO:0007669"/>
    <property type="project" value="UniProtKB-SubCell"/>
</dbReference>
<comment type="caution">
    <text evidence="12">The sequence shown here is derived from an EMBL/GenBank/DDBJ whole genome shotgun (WGS) entry which is preliminary data.</text>
</comment>
<keyword evidence="8" id="KW-0325">Glycoprotein</keyword>
<evidence type="ECO:0000256" key="5">
    <source>
        <dbReference type="ARBA" id="ARBA00023040"/>
    </source>
</evidence>
<dbReference type="Gene3D" id="1.20.1070.10">
    <property type="entry name" value="Rhodopsin 7-helix transmembrane proteins"/>
    <property type="match status" value="1"/>
</dbReference>
<feature type="transmembrane region" description="Helical" evidence="10">
    <location>
        <begin position="126"/>
        <end position="147"/>
    </location>
</feature>
<keyword evidence="9" id="KW-0807">Transducer</keyword>